<organism evidence="6 7">
    <name type="scientific">Blastomonas fulva</name>
    <dbReference type="NCBI Taxonomy" id="1550728"/>
    <lineage>
        <taxon>Bacteria</taxon>
        <taxon>Pseudomonadati</taxon>
        <taxon>Pseudomonadota</taxon>
        <taxon>Alphaproteobacteria</taxon>
        <taxon>Sphingomonadales</taxon>
        <taxon>Sphingomonadaceae</taxon>
        <taxon>Blastomonas</taxon>
    </lineage>
</organism>
<reference evidence="6 7" key="1">
    <citation type="submission" date="2017-03" db="EMBL/GenBank/DDBJ databases">
        <title>Complete genome sequence of Blastomonas fulva degrading microcsystin LR.</title>
        <authorList>
            <person name="Lee H.-g."/>
            <person name="Jin L."/>
            <person name="oh H.-M."/>
        </authorList>
    </citation>
    <scope>NUCLEOTIDE SEQUENCE [LARGE SCALE GENOMIC DNA]</scope>
    <source>
        <strain evidence="6 7">T2</strain>
    </source>
</reference>
<accession>A0ABN5BFG1</accession>
<keyword evidence="2 3" id="KW-0408">Iron</keyword>
<dbReference type="NCBIfam" id="TIGR03806">
    <property type="entry name" value="chp_HNE_0200"/>
    <property type="match status" value="1"/>
</dbReference>
<gene>
    <name evidence="6" type="ORF">B5J99_16945</name>
</gene>
<keyword evidence="3" id="KW-0349">Heme</keyword>
<proteinExistence type="predicted"/>
<evidence type="ECO:0000256" key="3">
    <source>
        <dbReference type="PROSITE-ProRule" id="PRU00433"/>
    </source>
</evidence>
<feature type="domain" description="Cytochrome c" evidence="5">
    <location>
        <begin position="229"/>
        <end position="337"/>
    </location>
</feature>
<evidence type="ECO:0000256" key="1">
    <source>
        <dbReference type="ARBA" id="ARBA00022723"/>
    </source>
</evidence>
<evidence type="ECO:0000313" key="6">
    <source>
        <dbReference type="EMBL" id="ASR53625.1"/>
    </source>
</evidence>
<feature type="chain" id="PRO_5046215478" description="Cytochrome c domain-containing protein" evidence="4">
    <location>
        <begin position="18"/>
        <end position="339"/>
    </location>
</feature>
<feature type="signal peptide" evidence="4">
    <location>
        <begin position="1"/>
        <end position="17"/>
    </location>
</feature>
<evidence type="ECO:0000256" key="2">
    <source>
        <dbReference type="ARBA" id="ARBA00023004"/>
    </source>
</evidence>
<dbReference type="Proteomes" id="UP000258016">
    <property type="component" value="Chromosome"/>
</dbReference>
<dbReference type="PROSITE" id="PS51007">
    <property type="entry name" value="CYTC"/>
    <property type="match status" value="1"/>
</dbReference>
<evidence type="ECO:0000313" key="7">
    <source>
        <dbReference type="Proteomes" id="UP000258016"/>
    </source>
</evidence>
<name>A0ABN5BFG1_9SPHN</name>
<dbReference type="InterPro" id="IPR009056">
    <property type="entry name" value="Cyt_c-like_dom"/>
</dbReference>
<sequence length="339" mass="35366">MRRIALALACAGPLASAAPVPGSISDSAIQDAGYPRTLSEFGFFTGQGVTAPSDQLIGYSLRTPLFSDYAEKQRFIYVPASARISADANGALDFPVGSALIKTFGYGEGAAFRPIETRVLLRRASGWEALPYVWKPDMSDAELKLAGTRLPVTVPRASGRAQPISYAVPNKNQCKECHARSGAVVPIGPVAANMALTGKAAASLRSRTDWKGPVSLGSAPVWNDAGTGSLDARARAYLAINCAHCHNPQGSASNSGLFLNAGAAGDPVATGLYKRPVAAGRGSGGHDFAIAPGDPDRSIMVHRMSSTEPGIAMPEVGRSLVHDEGVALIREWISSLPAK</sequence>
<evidence type="ECO:0000259" key="5">
    <source>
        <dbReference type="PROSITE" id="PS51007"/>
    </source>
</evidence>
<dbReference type="InterPro" id="IPR022269">
    <property type="entry name" value="SO_2930-like_C"/>
</dbReference>
<keyword evidence="4" id="KW-0732">Signal</keyword>
<evidence type="ECO:0000256" key="4">
    <source>
        <dbReference type="SAM" id="SignalP"/>
    </source>
</evidence>
<dbReference type="EMBL" id="CP020083">
    <property type="protein sequence ID" value="ASR53625.1"/>
    <property type="molecule type" value="Genomic_DNA"/>
</dbReference>
<keyword evidence="1 3" id="KW-0479">Metal-binding</keyword>
<protein>
    <recommendedName>
        <fullName evidence="5">Cytochrome c domain-containing protein</fullName>
    </recommendedName>
</protein>
<keyword evidence="7" id="KW-1185">Reference proteome</keyword>